<dbReference type="Pfam" id="PF03473">
    <property type="entry name" value="MOSC"/>
    <property type="match status" value="1"/>
</dbReference>
<dbReference type="PANTHER" id="PTHR14237:SF19">
    <property type="entry name" value="MITOCHONDRIAL AMIDOXIME REDUCING COMPONENT 1"/>
    <property type="match status" value="1"/>
</dbReference>
<sequence length="261" mass="29273">MRLVEIHVHPLKSCRGNLVESAVVEAMGLQHDRRWMLVDEDGGFMTGRQHPRLVLLEVRTDADGATFVAPGMDDLRVNVAELKQRMDVQVWGKEFEARCGSDEADFWFADYLGSNCRLVFVGDETTRRTSSDGTVPVGFADAYPLLLIGTASLLELNKRLLQPVSMRHFRPNLVVETDVPHIEDSWRHISVGGVRFENLKPCSRCIFTTVDPKTGQPSHDRQPLEALNGYRRFEDGTMFGINLVARSLGVLQVGNEVTVQP</sequence>
<keyword evidence="3" id="KW-1185">Reference proteome</keyword>
<dbReference type="EMBL" id="CP041730">
    <property type="protein sequence ID" value="QDQ25706.1"/>
    <property type="molecule type" value="Genomic_DNA"/>
</dbReference>
<name>A0A516SC39_9NEIS</name>
<dbReference type="SUPFAM" id="SSF50800">
    <property type="entry name" value="PK beta-barrel domain-like"/>
    <property type="match status" value="1"/>
</dbReference>
<gene>
    <name evidence="2" type="ORF">FNU76_04700</name>
</gene>
<evidence type="ECO:0000259" key="1">
    <source>
        <dbReference type="PROSITE" id="PS51340"/>
    </source>
</evidence>
<dbReference type="GO" id="GO:0003824">
    <property type="term" value="F:catalytic activity"/>
    <property type="evidence" value="ECO:0007669"/>
    <property type="project" value="InterPro"/>
</dbReference>
<dbReference type="InterPro" id="IPR005302">
    <property type="entry name" value="MoCF_Sase_C"/>
</dbReference>
<dbReference type="Proteomes" id="UP000317550">
    <property type="component" value="Chromosome"/>
</dbReference>
<reference evidence="3" key="1">
    <citation type="submission" date="2019-07" db="EMBL/GenBank/DDBJ databases">
        <title>Chitinimonas sp. nov., isolated from Ny-Alesund, arctica soil.</title>
        <authorList>
            <person name="Xu Q."/>
            <person name="Peng F."/>
        </authorList>
    </citation>
    <scope>NUCLEOTIDE SEQUENCE [LARGE SCALE GENOMIC DNA]</scope>
    <source>
        <strain evidence="3">R3-44</strain>
    </source>
</reference>
<protein>
    <submittedName>
        <fullName evidence="2">MOSC domain-containing protein</fullName>
    </submittedName>
</protein>
<dbReference type="RefSeq" id="WP_143856631.1">
    <property type="nucleotide sequence ID" value="NZ_CP041730.1"/>
</dbReference>
<dbReference type="SUPFAM" id="SSF141673">
    <property type="entry name" value="MOSC N-terminal domain-like"/>
    <property type="match status" value="1"/>
</dbReference>
<evidence type="ECO:0000313" key="3">
    <source>
        <dbReference type="Proteomes" id="UP000317550"/>
    </source>
</evidence>
<dbReference type="PROSITE" id="PS51340">
    <property type="entry name" value="MOSC"/>
    <property type="match status" value="1"/>
</dbReference>
<organism evidence="2 3">
    <name type="scientific">Chitinimonas arctica</name>
    <dbReference type="NCBI Taxonomy" id="2594795"/>
    <lineage>
        <taxon>Bacteria</taxon>
        <taxon>Pseudomonadati</taxon>
        <taxon>Pseudomonadota</taxon>
        <taxon>Betaproteobacteria</taxon>
        <taxon>Neisseriales</taxon>
        <taxon>Chitinibacteraceae</taxon>
        <taxon>Chitinimonas</taxon>
    </lineage>
</organism>
<proteinExistence type="predicted"/>
<dbReference type="GO" id="GO:0030170">
    <property type="term" value="F:pyridoxal phosphate binding"/>
    <property type="evidence" value="ECO:0007669"/>
    <property type="project" value="InterPro"/>
</dbReference>
<dbReference type="KEGG" id="cari:FNU76_04700"/>
<dbReference type="GO" id="GO:0030151">
    <property type="term" value="F:molybdenum ion binding"/>
    <property type="evidence" value="ECO:0007669"/>
    <property type="project" value="InterPro"/>
</dbReference>
<dbReference type="InterPro" id="IPR005303">
    <property type="entry name" value="MOCOS_middle"/>
</dbReference>
<dbReference type="InterPro" id="IPR011037">
    <property type="entry name" value="Pyrv_Knase-like_insert_dom_sf"/>
</dbReference>
<feature type="domain" description="MOSC" evidence="1">
    <location>
        <begin position="116"/>
        <end position="260"/>
    </location>
</feature>
<accession>A0A516SC39</accession>
<dbReference type="AlphaFoldDB" id="A0A516SC39"/>
<dbReference type="OrthoDB" id="9793178at2"/>
<dbReference type="PANTHER" id="PTHR14237">
    <property type="entry name" value="MOLYBDOPTERIN COFACTOR SULFURASE MOSC"/>
    <property type="match status" value="1"/>
</dbReference>
<dbReference type="Pfam" id="PF03476">
    <property type="entry name" value="MOSC_N"/>
    <property type="match status" value="1"/>
</dbReference>
<evidence type="ECO:0000313" key="2">
    <source>
        <dbReference type="EMBL" id="QDQ25706.1"/>
    </source>
</evidence>